<keyword evidence="5" id="KW-1185">Reference proteome</keyword>
<evidence type="ECO:0000256" key="1">
    <source>
        <dbReference type="ARBA" id="ARBA00022441"/>
    </source>
</evidence>
<dbReference type="Gene3D" id="2.120.10.80">
    <property type="entry name" value="Kelch-type beta propeller"/>
    <property type="match status" value="2"/>
</dbReference>
<dbReference type="OrthoDB" id="10251809at2759"/>
<evidence type="ECO:0000256" key="2">
    <source>
        <dbReference type="ARBA" id="ARBA00022737"/>
    </source>
</evidence>
<gene>
    <name evidence="4" type="ORF">PPROV_000385800</name>
</gene>
<keyword evidence="1" id="KW-0880">Kelch repeat</keyword>
<organism evidence="4 5">
    <name type="scientific">Pycnococcus provasolii</name>
    <dbReference type="NCBI Taxonomy" id="41880"/>
    <lineage>
        <taxon>Eukaryota</taxon>
        <taxon>Viridiplantae</taxon>
        <taxon>Chlorophyta</taxon>
        <taxon>Pseudoscourfieldiophyceae</taxon>
        <taxon>Pseudoscourfieldiales</taxon>
        <taxon>Pycnococcaceae</taxon>
        <taxon>Pycnococcus</taxon>
    </lineage>
</organism>
<proteinExistence type="predicted"/>
<evidence type="ECO:0000313" key="5">
    <source>
        <dbReference type="Proteomes" id="UP000660262"/>
    </source>
</evidence>
<keyword evidence="3" id="KW-1133">Transmembrane helix</keyword>
<feature type="transmembrane region" description="Helical" evidence="3">
    <location>
        <begin position="34"/>
        <end position="53"/>
    </location>
</feature>
<dbReference type="AlphaFoldDB" id="A0A830HCL4"/>
<reference evidence="4" key="1">
    <citation type="submission" date="2020-10" db="EMBL/GenBank/DDBJ databases">
        <title>Unveiling of a novel bifunctional photoreceptor, Dualchrome1, isolated from a cosmopolitan green alga.</title>
        <authorList>
            <person name="Suzuki S."/>
            <person name="Kawachi M."/>
        </authorList>
    </citation>
    <scope>NUCLEOTIDE SEQUENCE</scope>
    <source>
        <strain evidence="4">NIES 2893</strain>
    </source>
</reference>
<sequence>MGIFAANVLTLGNMSWYPSCICICRLRRLCMLPCVWVSRFHSLVAAIMILLLFQATTCDALFAIKWPAANQQPTASSTLMGWRTVLANSVSAYGKPPGTGAGVLKRLVVGNAQNAAAQPSIRYCHSMVSLPDGSFVVSHGYFYDSTAKGGGAPAWLSDTWRYAPAGTTAASRQGGEGWARLHIGDTEDNLERNLPVGRYGHVAAVADNGATMLLHGGTDGGHRLRSAGINGFQPGYELDDLWTFDLVNRVWRAVPRGGDAWPTKRYLHTLVRASDDAFWMYGGLDVASDDALWRLVRDVEANGGWRWERASAAAVSDSGGPGQRYGHAAVSDGRGGMMLFGGRTGGVSMGSTVTNDLWHLDATKMQWHLLGPPPTGTGGGAIWPGKRIYAAASALVMPRVGGGDDGGGDDVALLVHGGSSEIPRVRCQNETWLWHPHGGSRAGRWMRLPSSPLPTYHHTIVTAWVSPGRTKARPGDDDVAPGGGIAAAFTFGGHACVGHVEQHGYYYYNSVERLDIGPLHNDAHVKEHDDAGL</sequence>
<keyword evidence="3" id="KW-0472">Membrane</keyword>
<dbReference type="InterPro" id="IPR015915">
    <property type="entry name" value="Kelch-typ_b-propeller"/>
</dbReference>
<comment type="caution">
    <text evidence="4">The sequence shown here is derived from an EMBL/GenBank/DDBJ whole genome shotgun (WGS) entry which is preliminary data.</text>
</comment>
<name>A0A830HCL4_9CHLO</name>
<dbReference type="PANTHER" id="PTHR46093">
    <property type="entry name" value="ACYL-COA-BINDING DOMAIN-CONTAINING PROTEIN 5"/>
    <property type="match status" value="1"/>
</dbReference>
<dbReference type="SUPFAM" id="SSF50965">
    <property type="entry name" value="Galactose oxidase, central domain"/>
    <property type="match status" value="1"/>
</dbReference>
<keyword evidence="3" id="KW-0812">Transmembrane</keyword>
<dbReference type="EMBL" id="BNJQ01000009">
    <property type="protein sequence ID" value="GHP05106.1"/>
    <property type="molecule type" value="Genomic_DNA"/>
</dbReference>
<dbReference type="InterPro" id="IPR011043">
    <property type="entry name" value="Gal_Oxase/kelch_b-propeller"/>
</dbReference>
<dbReference type="Proteomes" id="UP000660262">
    <property type="component" value="Unassembled WGS sequence"/>
</dbReference>
<dbReference type="PANTHER" id="PTHR46093:SF18">
    <property type="entry name" value="FIBRONECTIN TYPE-III DOMAIN-CONTAINING PROTEIN"/>
    <property type="match status" value="1"/>
</dbReference>
<evidence type="ECO:0000313" key="4">
    <source>
        <dbReference type="EMBL" id="GHP05106.1"/>
    </source>
</evidence>
<evidence type="ECO:0000256" key="3">
    <source>
        <dbReference type="SAM" id="Phobius"/>
    </source>
</evidence>
<keyword evidence="2" id="KW-0677">Repeat</keyword>
<dbReference type="Pfam" id="PF24681">
    <property type="entry name" value="Kelch_KLHDC2_KLHL20_DRC7"/>
    <property type="match status" value="1"/>
</dbReference>
<accession>A0A830HCL4</accession>
<protein>
    <submittedName>
        <fullName evidence="4">Uncharacterized protein</fullName>
    </submittedName>
</protein>